<reference evidence="1" key="1">
    <citation type="submission" date="2014-11" db="EMBL/GenBank/DDBJ databases">
        <authorList>
            <person name="Amaro Gonzalez C."/>
        </authorList>
    </citation>
    <scope>NUCLEOTIDE SEQUENCE</scope>
</reference>
<protein>
    <submittedName>
        <fullName evidence="1">Uncharacterized protein</fullName>
    </submittedName>
</protein>
<accession>A0A0E9U0S3</accession>
<reference evidence="1" key="2">
    <citation type="journal article" date="2015" name="Fish Shellfish Immunol.">
        <title>Early steps in the European eel (Anguilla anguilla)-Vibrio vulnificus interaction in the gills: Role of the RtxA13 toxin.</title>
        <authorList>
            <person name="Callol A."/>
            <person name="Pajuelo D."/>
            <person name="Ebbesson L."/>
            <person name="Teles M."/>
            <person name="MacKenzie S."/>
            <person name="Amaro C."/>
        </authorList>
    </citation>
    <scope>NUCLEOTIDE SEQUENCE</scope>
</reference>
<proteinExistence type="predicted"/>
<dbReference type="InterPro" id="IPR027417">
    <property type="entry name" value="P-loop_NTPase"/>
</dbReference>
<dbReference type="EMBL" id="GBXM01049812">
    <property type="protein sequence ID" value="JAH58765.1"/>
    <property type="molecule type" value="Transcribed_RNA"/>
</dbReference>
<dbReference type="AlphaFoldDB" id="A0A0E9U0S3"/>
<organism evidence="1">
    <name type="scientific">Anguilla anguilla</name>
    <name type="common">European freshwater eel</name>
    <name type="synonym">Muraena anguilla</name>
    <dbReference type="NCBI Taxonomy" id="7936"/>
    <lineage>
        <taxon>Eukaryota</taxon>
        <taxon>Metazoa</taxon>
        <taxon>Chordata</taxon>
        <taxon>Craniata</taxon>
        <taxon>Vertebrata</taxon>
        <taxon>Euteleostomi</taxon>
        <taxon>Actinopterygii</taxon>
        <taxon>Neopterygii</taxon>
        <taxon>Teleostei</taxon>
        <taxon>Anguilliformes</taxon>
        <taxon>Anguillidae</taxon>
        <taxon>Anguilla</taxon>
    </lineage>
</organism>
<sequence>MYEGDVSPASINVWKQNMPYSDIKLIEDTCWSVMKRLGYSRFTS</sequence>
<dbReference type="Gene3D" id="3.40.50.300">
    <property type="entry name" value="P-loop containing nucleotide triphosphate hydrolases"/>
    <property type="match status" value="1"/>
</dbReference>
<evidence type="ECO:0000313" key="1">
    <source>
        <dbReference type="EMBL" id="JAH58765.1"/>
    </source>
</evidence>
<name>A0A0E9U0S3_ANGAN</name>